<evidence type="ECO:0000256" key="11">
    <source>
        <dbReference type="ARBA" id="ARBA00036633"/>
    </source>
</evidence>
<evidence type="ECO:0000256" key="12">
    <source>
        <dbReference type="ARBA" id="ARBA00037628"/>
    </source>
</evidence>
<dbReference type="GO" id="GO:0009986">
    <property type="term" value="C:cell surface"/>
    <property type="evidence" value="ECO:0007669"/>
    <property type="project" value="TreeGrafter"/>
</dbReference>
<dbReference type="InterPro" id="IPR001547">
    <property type="entry name" value="Glyco_hydro_5"/>
</dbReference>
<keyword evidence="4 18" id="KW-0732">Signal</keyword>
<dbReference type="PANTHER" id="PTHR31297:SF39">
    <property type="entry name" value="GLUCAN ENDO-1,6-BETA-GLUCOSIDASE B"/>
    <property type="match status" value="1"/>
</dbReference>
<dbReference type="OrthoDB" id="1887033at2759"/>
<keyword evidence="3" id="KW-0964">Secreted</keyword>
<name>A0A6G1JCR5_9PLEO</name>
<feature type="chain" id="PRO_5026141974" description="glucan endo-1,6-beta-glucosidase" evidence="18">
    <location>
        <begin position="18"/>
        <end position="414"/>
    </location>
</feature>
<evidence type="ECO:0000256" key="1">
    <source>
        <dbReference type="ARBA" id="ARBA00004613"/>
    </source>
</evidence>
<evidence type="ECO:0000256" key="2">
    <source>
        <dbReference type="ARBA" id="ARBA00005641"/>
    </source>
</evidence>
<evidence type="ECO:0000256" key="6">
    <source>
        <dbReference type="ARBA" id="ARBA00023180"/>
    </source>
</evidence>
<keyword evidence="6" id="KW-0325">Glycoprotein</keyword>
<keyword evidence="9" id="KW-0961">Cell wall biogenesis/degradation</keyword>
<keyword evidence="8 17" id="KW-0326">Glycosidase</keyword>
<dbReference type="GO" id="GO:0046557">
    <property type="term" value="F:glucan endo-1,6-beta-glucosidase activity"/>
    <property type="evidence" value="ECO:0007669"/>
    <property type="project" value="UniProtKB-EC"/>
</dbReference>
<organism evidence="20 21">
    <name type="scientific">Lentithecium fluviatile CBS 122367</name>
    <dbReference type="NCBI Taxonomy" id="1168545"/>
    <lineage>
        <taxon>Eukaryota</taxon>
        <taxon>Fungi</taxon>
        <taxon>Dikarya</taxon>
        <taxon>Ascomycota</taxon>
        <taxon>Pezizomycotina</taxon>
        <taxon>Dothideomycetes</taxon>
        <taxon>Pleosporomycetidae</taxon>
        <taxon>Pleosporales</taxon>
        <taxon>Massarineae</taxon>
        <taxon>Lentitheciaceae</taxon>
        <taxon>Lentithecium</taxon>
    </lineage>
</organism>
<protein>
    <recommendedName>
        <fullName evidence="13">glucan endo-1,6-beta-glucosidase</fullName>
        <ecNumber evidence="13">3.2.1.75</ecNumber>
    </recommendedName>
    <alternativeName>
        <fullName evidence="15">Beta-1,6-glucanase B</fullName>
    </alternativeName>
    <alternativeName>
        <fullName evidence="14">Endo-1,6-beta-D-glucanase B</fullName>
    </alternativeName>
    <alternativeName>
        <fullName evidence="16">Endo-1,6-beta-glucanase B</fullName>
    </alternativeName>
</protein>
<dbReference type="Proteomes" id="UP000799291">
    <property type="component" value="Unassembled WGS sequence"/>
</dbReference>
<evidence type="ECO:0000256" key="17">
    <source>
        <dbReference type="RuleBase" id="RU361153"/>
    </source>
</evidence>
<accession>A0A6G1JCR5</accession>
<keyword evidence="5 17" id="KW-0378">Hydrolase</keyword>
<evidence type="ECO:0000256" key="16">
    <source>
        <dbReference type="ARBA" id="ARBA00043257"/>
    </source>
</evidence>
<dbReference type="PANTHER" id="PTHR31297">
    <property type="entry name" value="GLUCAN ENDO-1,6-BETA-GLUCOSIDASE B"/>
    <property type="match status" value="1"/>
</dbReference>
<dbReference type="InterPro" id="IPR017853">
    <property type="entry name" value="GH"/>
</dbReference>
<evidence type="ECO:0000256" key="5">
    <source>
        <dbReference type="ARBA" id="ARBA00022801"/>
    </source>
</evidence>
<comment type="similarity">
    <text evidence="2 17">Belongs to the glycosyl hydrolase 5 (cellulase A) family.</text>
</comment>
<gene>
    <name evidence="20" type="ORF">K458DRAFT_332576</name>
</gene>
<dbReference type="SUPFAM" id="SSF51445">
    <property type="entry name" value="(Trans)glycosidases"/>
    <property type="match status" value="1"/>
</dbReference>
<dbReference type="GO" id="GO:0005576">
    <property type="term" value="C:extracellular region"/>
    <property type="evidence" value="ECO:0007669"/>
    <property type="project" value="UniProtKB-SubCell"/>
</dbReference>
<keyword evidence="7" id="KW-0119">Carbohydrate metabolism</keyword>
<dbReference type="GO" id="GO:0071555">
    <property type="term" value="P:cell wall organization"/>
    <property type="evidence" value="ECO:0007669"/>
    <property type="project" value="UniProtKB-KW"/>
</dbReference>
<dbReference type="GO" id="GO:0004338">
    <property type="term" value="F:glucan exo-1,3-beta-glucosidase activity"/>
    <property type="evidence" value="ECO:0007669"/>
    <property type="project" value="TreeGrafter"/>
</dbReference>
<evidence type="ECO:0000256" key="7">
    <source>
        <dbReference type="ARBA" id="ARBA00023277"/>
    </source>
</evidence>
<evidence type="ECO:0000256" key="14">
    <source>
        <dbReference type="ARBA" id="ARBA00041472"/>
    </source>
</evidence>
<comment type="function">
    <text evidence="12">Beta-glucanases participate in the metabolism of beta-glucan, the main structural component of the cell wall. Acts on lutean, pustulan and 1,6-oligo-beta-D-glucosides.</text>
</comment>
<keyword evidence="21" id="KW-1185">Reference proteome</keyword>
<dbReference type="InterPro" id="IPR050386">
    <property type="entry name" value="Glycosyl_hydrolase_5"/>
</dbReference>
<dbReference type="EMBL" id="MU005574">
    <property type="protein sequence ID" value="KAF2688010.1"/>
    <property type="molecule type" value="Genomic_DNA"/>
</dbReference>
<evidence type="ECO:0000256" key="18">
    <source>
        <dbReference type="SAM" id="SignalP"/>
    </source>
</evidence>
<feature type="domain" description="Glycoside hydrolase family 5" evidence="19">
    <location>
        <begin position="103"/>
        <end position="381"/>
    </location>
</feature>
<evidence type="ECO:0000256" key="9">
    <source>
        <dbReference type="ARBA" id="ARBA00023316"/>
    </source>
</evidence>
<evidence type="ECO:0000259" key="19">
    <source>
        <dbReference type="Pfam" id="PF00150"/>
    </source>
</evidence>
<dbReference type="Pfam" id="PF00150">
    <property type="entry name" value="Cellulase"/>
    <property type="match status" value="1"/>
</dbReference>
<keyword evidence="10" id="KW-0624">Polysaccharide degradation</keyword>
<evidence type="ECO:0000256" key="8">
    <source>
        <dbReference type="ARBA" id="ARBA00023295"/>
    </source>
</evidence>
<evidence type="ECO:0000256" key="13">
    <source>
        <dbReference type="ARBA" id="ARBA00038935"/>
    </source>
</evidence>
<comment type="catalytic activity">
    <reaction evidence="11">
        <text>Random hydrolysis of (1-&gt;6)-linkages in (1-&gt;6)-beta-D-glucans.</text>
        <dbReference type="EC" id="3.2.1.75"/>
    </reaction>
</comment>
<dbReference type="AlphaFoldDB" id="A0A6G1JCR5"/>
<sequence length="414" mass="46562">MKYSLISLLALAGAVSAWLPADRNLFGEQPNSVARSISIGNGRSVKRFTSGYNKIRGVNLGSLFIIEPWMCGDEWNAMGCGGTKSEFDCMMKLGQDGGNAVFKKHWDTWITEQDMDKIKEYGLNTIRVPVGYWLVEDVVDKASEHFPQGGMEYMDRLAEWAASRGIYVILDLHGAPAAQEPNQPFTGQYAPSSGFFQDYNYDRAVKFLTTMTERIHKNTAYRTTGMLEVLNEPERNHPDLITTFYAKAHDQIRAVEQSLNVPADKQLTIQFMDKGWGAGNPRDVLQGKDGVAFDNHRYLKWAPIEHSKTSYLATSCADTFGQDDNKPIVIGEWSLAVDTAVEWAAEWDPTKDDNKAFYKQWWAAQVQAYEKDLGWTFWSWKTQLGGDWRWSYSGAVDAGVIPKDPNEAAGLAKC</sequence>
<reference evidence="20" key="1">
    <citation type="journal article" date="2020" name="Stud. Mycol.">
        <title>101 Dothideomycetes genomes: a test case for predicting lifestyles and emergence of pathogens.</title>
        <authorList>
            <person name="Haridas S."/>
            <person name="Albert R."/>
            <person name="Binder M."/>
            <person name="Bloem J."/>
            <person name="Labutti K."/>
            <person name="Salamov A."/>
            <person name="Andreopoulos B."/>
            <person name="Baker S."/>
            <person name="Barry K."/>
            <person name="Bills G."/>
            <person name="Bluhm B."/>
            <person name="Cannon C."/>
            <person name="Castanera R."/>
            <person name="Culley D."/>
            <person name="Daum C."/>
            <person name="Ezra D."/>
            <person name="Gonzalez J."/>
            <person name="Henrissat B."/>
            <person name="Kuo A."/>
            <person name="Liang C."/>
            <person name="Lipzen A."/>
            <person name="Lutzoni F."/>
            <person name="Magnuson J."/>
            <person name="Mondo S."/>
            <person name="Nolan M."/>
            <person name="Ohm R."/>
            <person name="Pangilinan J."/>
            <person name="Park H.-J."/>
            <person name="Ramirez L."/>
            <person name="Alfaro M."/>
            <person name="Sun H."/>
            <person name="Tritt A."/>
            <person name="Yoshinaga Y."/>
            <person name="Zwiers L.-H."/>
            <person name="Turgeon B."/>
            <person name="Goodwin S."/>
            <person name="Spatafora J."/>
            <person name="Crous P."/>
            <person name="Grigoriev I."/>
        </authorList>
    </citation>
    <scope>NUCLEOTIDE SEQUENCE</scope>
    <source>
        <strain evidence="20">CBS 122367</strain>
    </source>
</reference>
<feature type="signal peptide" evidence="18">
    <location>
        <begin position="1"/>
        <end position="17"/>
    </location>
</feature>
<evidence type="ECO:0000256" key="15">
    <source>
        <dbReference type="ARBA" id="ARBA00042025"/>
    </source>
</evidence>
<evidence type="ECO:0000313" key="21">
    <source>
        <dbReference type="Proteomes" id="UP000799291"/>
    </source>
</evidence>
<dbReference type="GO" id="GO:0009251">
    <property type="term" value="P:glucan catabolic process"/>
    <property type="evidence" value="ECO:0007669"/>
    <property type="project" value="TreeGrafter"/>
</dbReference>
<evidence type="ECO:0000256" key="4">
    <source>
        <dbReference type="ARBA" id="ARBA00022729"/>
    </source>
</evidence>
<evidence type="ECO:0000313" key="20">
    <source>
        <dbReference type="EMBL" id="KAF2688010.1"/>
    </source>
</evidence>
<dbReference type="EC" id="3.2.1.75" evidence="13"/>
<comment type="subcellular location">
    <subcellularLocation>
        <location evidence="1">Secreted</location>
    </subcellularLocation>
</comment>
<proteinExistence type="inferred from homology"/>
<evidence type="ECO:0000256" key="10">
    <source>
        <dbReference type="ARBA" id="ARBA00023326"/>
    </source>
</evidence>
<evidence type="ECO:0000256" key="3">
    <source>
        <dbReference type="ARBA" id="ARBA00022525"/>
    </source>
</evidence>
<dbReference type="Gene3D" id="3.20.20.80">
    <property type="entry name" value="Glycosidases"/>
    <property type="match status" value="1"/>
</dbReference>